<keyword evidence="3" id="KW-1185">Reference proteome</keyword>
<protein>
    <submittedName>
        <fullName evidence="2">Uncharacterized protein</fullName>
    </submittedName>
</protein>
<comment type="caution">
    <text evidence="2">The sequence shown here is derived from an EMBL/GenBank/DDBJ whole genome shotgun (WGS) entry which is preliminary data.</text>
</comment>
<organism evidence="2 3">
    <name type="scientific">Oedothorax gibbosus</name>
    <dbReference type="NCBI Taxonomy" id="931172"/>
    <lineage>
        <taxon>Eukaryota</taxon>
        <taxon>Metazoa</taxon>
        <taxon>Ecdysozoa</taxon>
        <taxon>Arthropoda</taxon>
        <taxon>Chelicerata</taxon>
        <taxon>Arachnida</taxon>
        <taxon>Araneae</taxon>
        <taxon>Araneomorphae</taxon>
        <taxon>Entelegynae</taxon>
        <taxon>Araneoidea</taxon>
        <taxon>Linyphiidae</taxon>
        <taxon>Erigoninae</taxon>
        <taxon>Oedothorax</taxon>
    </lineage>
</organism>
<proteinExistence type="predicted"/>
<name>A0AAV6VKM4_9ARAC</name>
<sequence>MEQFILKEEKRQNPKVEGNHGNWIKEPSNGGSRSQGAKQRGIGNGKGRCEKGVTSLPLVLSTEIIHKRGIEIMEYPVLPELPKIKEAEISDSNSDKGYANFIQRYDEEYNMLEGQFNWQLKLSSILQVNSLPLPQLPLIEMAKDFENYILKVSEELHLLNVKLHGKSKCPLPFTRSFNYVPQMEVEEMEVDEIESEETDRKPIELGKIQPEVMEIEEIEAEKMEQKVTKSEEMELTDTKSGEIERLVKDLERMKLEEIEPEAMDIDE</sequence>
<dbReference type="EMBL" id="JAFNEN010000064">
    <property type="protein sequence ID" value="KAG8196723.1"/>
    <property type="molecule type" value="Genomic_DNA"/>
</dbReference>
<reference evidence="2 3" key="1">
    <citation type="journal article" date="2022" name="Nat. Ecol. Evol.">
        <title>A masculinizing supergene underlies an exaggerated male reproductive morph in a spider.</title>
        <authorList>
            <person name="Hendrickx F."/>
            <person name="De Corte Z."/>
            <person name="Sonet G."/>
            <person name="Van Belleghem S.M."/>
            <person name="Kostlbacher S."/>
            <person name="Vangestel C."/>
        </authorList>
    </citation>
    <scope>NUCLEOTIDE SEQUENCE [LARGE SCALE GENOMIC DNA]</scope>
    <source>
        <strain evidence="2">W744_W776</strain>
    </source>
</reference>
<gene>
    <name evidence="2" type="ORF">JTE90_014459</name>
</gene>
<evidence type="ECO:0000256" key="1">
    <source>
        <dbReference type="SAM" id="MobiDB-lite"/>
    </source>
</evidence>
<evidence type="ECO:0000313" key="2">
    <source>
        <dbReference type="EMBL" id="KAG8196723.1"/>
    </source>
</evidence>
<accession>A0AAV6VKM4</accession>
<feature type="compositionally biased region" description="Basic and acidic residues" evidence="1">
    <location>
        <begin position="1"/>
        <end position="18"/>
    </location>
</feature>
<feature type="region of interest" description="Disordered" evidence="1">
    <location>
        <begin position="1"/>
        <end position="48"/>
    </location>
</feature>
<dbReference type="AlphaFoldDB" id="A0AAV6VKM4"/>
<evidence type="ECO:0000313" key="3">
    <source>
        <dbReference type="Proteomes" id="UP000827092"/>
    </source>
</evidence>
<dbReference type="Proteomes" id="UP000827092">
    <property type="component" value="Unassembled WGS sequence"/>
</dbReference>